<dbReference type="AlphaFoldDB" id="A0A380KFZ4"/>
<dbReference type="PROSITE" id="PS51206">
    <property type="entry name" value="SF3_HELICASE_1"/>
    <property type="match status" value="1"/>
</dbReference>
<dbReference type="InterPro" id="IPR014015">
    <property type="entry name" value="Helicase_SF3_DNA-vir"/>
</dbReference>
<evidence type="ECO:0000256" key="2">
    <source>
        <dbReference type="ARBA" id="ARBA00022840"/>
    </source>
</evidence>
<evidence type="ECO:0000313" key="6">
    <source>
        <dbReference type="Proteomes" id="UP000254924"/>
    </source>
</evidence>
<proteinExistence type="predicted"/>
<evidence type="ECO:0000313" key="5">
    <source>
        <dbReference type="EMBL" id="SUN63911.1"/>
    </source>
</evidence>
<dbReference type="GeneID" id="78357913"/>
<dbReference type="RefSeq" id="WP_245937597.1">
    <property type="nucleotide sequence ID" value="NZ_JBNPNB010000012.1"/>
</dbReference>
<dbReference type="Pfam" id="PF19263">
    <property type="entry name" value="DUF5906"/>
    <property type="match status" value="1"/>
</dbReference>
<dbReference type="EMBL" id="UHFN01000007">
    <property type="protein sequence ID" value="SUN63911.1"/>
    <property type="molecule type" value="Genomic_DNA"/>
</dbReference>
<dbReference type="NCBIfam" id="TIGR01613">
    <property type="entry name" value="primase_Cterm"/>
    <property type="match status" value="1"/>
</dbReference>
<dbReference type="InterPro" id="IPR027417">
    <property type="entry name" value="P-loop_NTPase"/>
</dbReference>
<feature type="region of interest" description="Disordered" evidence="3">
    <location>
        <begin position="1"/>
        <end position="48"/>
    </location>
</feature>
<gene>
    <name evidence="5" type="ORF">NCTC12224_02690</name>
</gene>
<evidence type="ECO:0000256" key="1">
    <source>
        <dbReference type="ARBA" id="ARBA00022741"/>
    </source>
</evidence>
<keyword evidence="1" id="KW-0547">Nucleotide-binding</keyword>
<dbReference type="InterPro" id="IPR014818">
    <property type="entry name" value="Phage/plasmid_primase_P4_C"/>
</dbReference>
<dbReference type="GO" id="GO:0005524">
    <property type="term" value="F:ATP binding"/>
    <property type="evidence" value="ECO:0007669"/>
    <property type="project" value="UniProtKB-KW"/>
</dbReference>
<organism evidence="5 6">
    <name type="scientific">Streptococcus hyointestinalis</name>
    <dbReference type="NCBI Taxonomy" id="1337"/>
    <lineage>
        <taxon>Bacteria</taxon>
        <taxon>Bacillati</taxon>
        <taxon>Bacillota</taxon>
        <taxon>Bacilli</taxon>
        <taxon>Lactobacillales</taxon>
        <taxon>Streptococcaceae</taxon>
        <taxon>Streptococcus</taxon>
    </lineage>
</organism>
<feature type="compositionally biased region" description="Basic and acidic residues" evidence="3">
    <location>
        <begin position="24"/>
        <end position="47"/>
    </location>
</feature>
<dbReference type="SUPFAM" id="SSF52540">
    <property type="entry name" value="P-loop containing nucleoside triphosphate hydrolases"/>
    <property type="match status" value="1"/>
</dbReference>
<name>A0A380KFZ4_9STRE</name>
<dbReference type="InterPro" id="IPR006500">
    <property type="entry name" value="Helicase_put_C_phage/plasmid"/>
</dbReference>
<dbReference type="Pfam" id="PF08706">
    <property type="entry name" value="D5_N"/>
    <property type="match status" value="1"/>
</dbReference>
<sequence>MTDIKEITQTIQNELDTDQSELESLERTEPPATKEDNSKEKDTDKLTTFKNIRGQLGRELNKIAQEAYDKAYKKALEHPDVALKLKRLADEVTAWEAGESKQDPHEELQRQKIETDCRAKAMKAKEKATPKKPLEVANFLKRFIYFVRIQPAGHNQKAPLYFYHPDNGVYIENEELLRDCIHTINPELTEKQASDVLYKISHSSVMKEIASDYTAFGNCLYNAKTEETQNFTPDIIVTRKIKTNYNKQATEPNISGWTFKTWLADLFDGDNELYRLAIQVIKASVTGSSLNNLFWLYGEGGTGKGTLQQLIINIVGLENIATLKINELHKSRFVTSQLLGKSVVIGDDVQAGADIKDTSVMFSLTTGDPITIEEKGKKPYSLTLNMTVIQSSNGFPNMVGDVQAIERRFRVLPFTSRFKGKPNKAIKHDYINRQEVLEYVVRLALETPTEDVNPQASQDALHDFQLDINPVLAFIADFFTDDLESEFLPNSFVWYVWLNYLEANNLTSIKKQNAFHREVGENLPEGFTKGGRTIPAGREHHLGFNPASDKPRYTKGRYDNNRYEPEKCKNPKYEKGYYHAKKK</sequence>
<dbReference type="Proteomes" id="UP000254924">
    <property type="component" value="Unassembled WGS sequence"/>
</dbReference>
<evidence type="ECO:0000259" key="4">
    <source>
        <dbReference type="PROSITE" id="PS51206"/>
    </source>
</evidence>
<keyword evidence="6" id="KW-1185">Reference proteome</keyword>
<feature type="compositionally biased region" description="Basic and acidic residues" evidence="3">
    <location>
        <begin position="549"/>
        <end position="567"/>
    </location>
</feature>
<protein>
    <submittedName>
        <fullName evidence="5">Phage/plasmid primase, P4 family, C-terminal domain protein</fullName>
    </submittedName>
</protein>
<dbReference type="Gene3D" id="3.40.50.300">
    <property type="entry name" value="P-loop containing nucleotide triphosphate hydrolases"/>
    <property type="match status" value="1"/>
</dbReference>
<feature type="domain" description="SF3 helicase" evidence="4">
    <location>
        <begin position="272"/>
        <end position="427"/>
    </location>
</feature>
<reference evidence="5 6" key="1">
    <citation type="submission" date="2018-06" db="EMBL/GenBank/DDBJ databases">
        <authorList>
            <consortium name="Pathogen Informatics"/>
            <person name="Doyle S."/>
        </authorList>
    </citation>
    <scope>NUCLEOTIDE SEQUENCE [LARGE SCALE GENOMIC DNA]</scope>
    <source>
        <strain evidence="5 6">NCTC12224</strain>
    </source>
</reference>
<dbReference type="Pfam" id="PF03288">
    <property type="entry name" value="Pox_D5"/>
    <property type="match status" value="1"/>
</dbReference>
<dbReference type="SMART" id="SM00885">
    <property type="entry name" value="D5_N"/>
    <property type="match status" value="1"/>
</dbReference>
<accession>A0A380KFZ4</accession>
<keyword evidence="2" id="KW-0067">ATP-binding</keyword>
<evidence type="ECO:0000256" key="3">
    <source>
        <dbReference type="SAM" id="MobiDB-lite"/>
    </source>
</evidence>
<feature type="region of interest" description="Disordered" evidence="3">
    <location>
        <begin position="537"/>
        <end position="567"/>
    </location>
</feature>
<dbReference type="InterPro" id="IPR004968">
    <property type="entry name" value="DNA_primase/NTPase_C"/>
</dbReference>
<dbReference type="InterPro" id="IPR045455">
    <property type="entry name" value="NrS-1_pol-like_helicase"/>
</dbReference>